<evidence type="ECO:0000256" key="1">
    <source>
        <dbReference type="ARBA" id="ARBA00001966"/>
    </source>
</evidence>
<dbReference type="Pfam" id="PF00694">
    <property type="entry name" value="Aconitase_C"/>
    <property type="match status" value="1"/>
</dbReference>
<dbReference type="SUPFAM" id="SSF52016">
    <property type="entry name" value="LeuD/IlvD-like"/>
    <property type="match status" value="1"/>
</dbReference>
<dbReference type="InterPro" id="IPR000573">
    <property type="entry name" value="AconitaseA/IPMdHydase_ssu_swvl"/>
</dbReference>
<dbReference type="AlphaFoldDB" id="A0A498R5D1"/>
<dbReference type="GO" id="GO:0003994">
    <property type="term" value="F:aconitate hydratase activity"/>
    <property type="evidence" value="ECO:0007669"/>
    <property type="project" value="TreeGrafter"/>
</dbReference>
<dbReference type="GO" id="GO:0006099">
    <property type="term" value="P:tricarboxylic acid cycle"/>
    <property type="evidence" value="ECO:0007669"/>
    <property type="project" value="UniProtKB-UniPathway"/>
</dbReference>
<evidence type="ECO:0000256" key="2">
    <source>
        <dbReference type="ARBA" id="ARBA00007185"/>
    </source>
</evidence>
<evidence type="ECO:0000259" key="8">
    <source>
        <dbReference type="Pfam" id="PF00694"/>
    </source>
</evidence>
<comment type="similarity">
    <text evidence="2">Belongs to the aconitase/IPM isomerase family.</text>
</comment>
<reference evidence="9 10" key="1">
    <citation type="submission" date="2018-06" db="EMBL/GenBank/DDBJ databases">
        <authorList>
            <person name="Strepis N."/>
        </authorList>
    </citation>
    <scope>NUCLEOTIDE SEQUENCE [LARGE SCALE GENOMIC DNA]</scope>
    <source>
        <strain evidence="9">LUCI</strain>
    </source>
</reference>
<protein>
    <submittedName>
        <fullName evidence="9">Aconitase/3-isopropylmalate dehydratase swivel</fullName>
    </submittedName>
</protein>
<dbReference type="OrthoDB" id="9764318at2"/>
<organism evidence="9 10">
    <name type="scientific">Lucifera butyrica</name>
    <dbReference type="NCBI Taxonomy" id="1351585"/>
    <lineage>
        <taxon>Bacteria</taxon>
        <taxon>Bacillati</taxon>
        <taxon>Bacillota</taxon>
        <taxon>Negativicutes</taxon>
        <taxon>Veillonellales</taxon>
        <taxon>Veillonellaceae</taxon>
        <taxon>Lucifera</taxon>
    </lineage>
</organism>
<evidence type="ECO:0000256" key="6">
    <source>
        <dbReference type="ARBA" id="ARBA00023014"/>
    </source>
</evidence>
<dbReference type="InterPro" id="IPR001030">
    <property type="entry name" value="Acoase/IPM_deHydtase_lsu_aba"/>
</dbReference>
<dbReference type="InterPro" id="IPR015932">
    <property type="entry name" value="Aconitase_dom2"/>
</dbReference>
<gene>
    <name evidence="9" type="ORF">LUCI_1546</name>
</gene>
<name>A0A498R5D1_9FIRM</name>
<dbReference type="InterPro" id="IPR015928">
    <property type="entry name" value="Aconitase/3IPM_dehydase_swvl"/>
</dbReference>
<dbReference type="PANTHER" id="PTHR43160:SF3">
    <property type="entry name" value="ACONITATE HYDRATASE, MITOCHONDRIAL"/>
    <property type="match status" value="1"/>
</dbReference>
<feature type="domain" description="Aconitase A/isopropylmalate dehydratase small subunit swivel" evidence="8">
    <location>
        <begin position="665"/>
        <end position="711"/>
    </location>
</feature>
<dbReference type="Gene3D" id="3.40.1060.10">
    <property type="entry name" value="Aconitase, Domain 2"/>
    <property type="match status" value="1"/>
</dbReference>
<dbReference type="PANTHER" id="PTHR43160">
    <property type="entry name" value="ACONITATE HYDRATASE B"/>
    <property type="match status" value="1"/>
</dbReference>
<evidence type="ECO:0000256" key="4">
    <source>
        <dbReference type="ARBA" id="ARBA00022723"/>
    </source>
</evidence>
<keyword evidence="4" id="KW-0479">Metal-binding</keyword>
<dbReference type="UniPathway" id="UPA00223"/>
<dbReference type="EMBL" id="UPPP01000062">
    <property type="protein sequence ID" value="VBB06315.1"/>
    <property type="molecule type" value="Genomic_DNA"/>
</dbReference>
<dbReference type="InterPro" id="IPR036008">
    <property type="entry name" value="Aconitase_4Fe-4S_dom"/>
</dbReference>
<dbReference type="NCBIfam" id="NF008503">
    <property type="entry name" value="PRK11413.1"/>
    <property type="match status" value="1"/>
</dbReference>
<keyword evidence="5" id="KW-0408">Iron</keyword>
<dbReference type="Gene3D" id="3.20.19.10">
    <property type="entry name" value="Aconitase, domain 4"/>
    <property type="match status" value="1"/>
</dbReference>
<accession>A0A498R5D1</accession>
<dbReference type="Pfam" id="PF00330">
    <property type="entry name" value="Aconitase"/>
    <property type="match status" value="1"/>
</dbReference>
<dbReference type="Gene3D" id="3.30.499.10">
    <property type="entry name" value="Aconitase, domain 3"/>
    <property type="match status" value="2"/>
</dbReference>
<feature type="domain" description="Aconitase/3-isopropylmalate dehydratase large subunit alpha/beta/alpha" evidence="7">
    <location>
        <begin position="59"/>
        <end position="490"/>
    </location>
</feature>
<sequence length="779" mass="84777">MVELVNKGVYLLQGGFILEDDGHFSMNEVNGRLAGAGFGPLSGTEISRDKARTGTITYQILNSHNQAGNSDTLRLRFDALASHDITYVGIIQTARASGLKEFPVPYVLTNCHNSLCAVGGTINEDDHVFGLSGARKYGGIFVPAHQAVIHQYVREMMTGCGKMILGSDSHTRYGALGTMGIGEGGPELVKQLLAKTYDIAQPEVTAVYLTGKPAPGVGPQDVALAIIKAVFKNSFVKNKVMEFVGPGIANLSVDFRNGIDVMTTETTCLSSIWLTDEKVAEFYRIHGRPEAYRRLAPAAASYYDGLVKVDLSKVEPMIALPFHPSNVWTIAELNRHAAEILREVEAAGKKQLENSQLTFRLTDKLVDGRLKVEQGVVAGCAGGTFENIAAVADLVSRKPVGANDFSLNVYPASQPIFLELINNKAIEKLMLAGATVKTAFCGPCFGAGDIPANQGLSIRHVTRNFPNREGSKPASGQIASVALMDARSIAATALNGGVLTPATELDGLAAPPVYFFNRQVYDNRVYQGFGKAKREEELKFGPNIADWPKMLPLPENLLLKLVTVIHDPVTTTDELIPSGETSSYRSNPLKLAEFTLSRKDPAYVGRAKAVQELEFKRRQVLADGQMPEDLSTVFRQTGKECREPEEWRQFVRDTGLGSVIFAVKPGDGSAREQAASCQKVLGGQANIAVEYATKRYRSNLINWGMLPFTIADGAQIHLNLDDYIYIPGIRQAVMNQTEKIAAYAVNDRGQTPLELSLGRLTQEERDIILAGCLINYYAK</sequence>
<evidence type="ECO:0000256" key="3">
    <source>
        <dbReference type="ARBA" id="ARBA00011245"/>
    </source>
</evidence>
<dbReference type="Proteomes" id="UP000277811">
    <property type="component" value="Unassembled WGS sequence"/>
</dbReference>
<dbReference type="RefSeq" id="WP_122627265.1">
    <property type="nucleotide sequence ID" value="NZ_UPPP01000062.1"/>
</dbReference>
<evidence type="ECO:0000259" key="7">
    <source>
        <dbReference type="Pfam" id="PF00330"/>
    </source>
</evidence>
<evidence type="ECO:0000313" key="9">
    <source>
        <dbReference type="EMBL" id="VBB06315.1"/>
    </source>
</evidence>
<dbReference type="InterPro" id="IPR015931">
    <property type="entry name" value="Acnase/IPM_dHydase_lsu_aba_1/3"/>
</dbReference>
<dbReference type="InterPro" id="IPR050926">
    <property type="entry name" value="Aconitase/IPM_isomerase"/>
</dbReference>
<keyword evidence="6" id="KW-0411">Iron-sulfur</keyword>
<dbReference type="GO" id="GO:0005829">
    <property type="term" value="C:cytosol"/>
    <property type="evidence" value="ECO:0007669"/>
    <property type="project" value="TreeGrafter"/>
</dbReference>
<dbReference type="GO" id="GO:0046872">
    <property type="term" value="F:metal ion binding"/>
    <property type="evidence" value="ECO:0007669"/>
    <property type="project" value="UniProtKB-KW"/>
</dbReference>
<comment type="cofactor">
    <cofactor evidence="1">
        <name>[4Fe-4S] cluster</name>
        <dbReference type="ChEBI" id="CHEBI:49883"/>
    </cofactor>
</comment>
<dbReference type="GO" id="GO:0051539">
    <property type="term" value="F:4 iron, 4 sulfur cluster binding"/>
    <property type="evidence" value="ECO:0007669"/>
    <property type="project" value="TreeGrafter"/>
</dbReference>
<comment type="subunit">
    <text evidence="3">Monomer.</text>
</comment>
<keyword evidence="10" id="KW-1185">Reference proteome</keyword>
<evidence type="ECO:0000256" key="5">
    <source>
        <dbReference type="ARBA" id="ARBA00023004"/>
    </source>
</evidence>
<proteinExistence type="inferred from homology"/>
<dbReference type="SUPFAM" id="SSF53732">
    <property type="entry name" value="Aconitase iron-sulfur domain"/>
    <property type="match status" value="1"/>
</dbReference>
<evidence type="ECO:0000313" key="10">
    <source>
        <dbReference type="Proteomes" id="UP000277811"/>
    </source>
</evidence>